<protein>
    <recommendedName>
        <fullName evidence="2">Nephrocystin 3-like N-terminal domain-containing protein</fullName>
    </recommendedName>
</protein>
<evidence type="ECO:0000313" key="4">
    <source>
        <dbReference type="Proteomes" id="UP000053593"/>
    </source>
</evidence>
<dbReference type="InterPro" id="IPR056884">
    <property type="entry name" value="NPHP3-like_N"/>
</dbReference>
<dbReference type="Pfam" id="PF24883">
    <property type="entry name" value="NPHP3_N"/>
    <property type="match status" value="2"/>
</dbReference>
<dbReference type="PANTHER" id="PTHR10039">
    <property type="entry name" value="AMELOGENIN"/>
    <property type="match status" value="1"/>
</dbReference>
<dbReference type="Proteomes" id="UP000053593">
    <property type="component" value="Unassembled WGS sequence"/>
</dbReference>
<gene>
    <name evidence="3" type="ORF">GYMLUDRAFT_251057</name>
</gene>
<organism evidence="3 4">
    <name type="scientific">Collybiopsis luxurians FD-317 M1</name>
    <dbReference type="NCBI Taxonomy" id="944289"/>
    <lineage>
        <taxon>Eukaryota</taxon>
        <taxon>Fungi</taxon>
        <taxon>Dikarya</taxon>
        <taxon>Basidiomycota</taxon>
        <taxon>Agaricomycotina</taxon>
        <taxon>Agaricomycetes</taxon>
        <taxon>Agaricomycetidae</taxon>
        <taxon>Agaricales</taxon>
        <taxon>Marasmiineae</taxon>
        <taxon>Omphalotaceae</taxon>
        <taxon>Collybiopsis</taxon>
        <taxon>Collybiopsis luxurians</taxon>
    </lineage>
</organism>
<dbReference type="OrthoDB" id="3014077at2759"/>
<dbReference type="InterPro" id="IPR027417">
    <property type="entry name" value="P-loop_NTPase"/>
</dbReference>
<feature type="domain" description="Nephrocystin 3-like N-terminal" evidence="2">
    <location>
        <begin position="220"/>
        <end position="267"/>
    </location>
</feature>
<dbReference type="PANTHER" id="PTHR10039:SF14">
    <property type="entry name" value="NACHT DOMAIN-CONTAINING PROTEIN"/>
    <property type="match status" value="1"/>
</dbReference>
<evidence type="ECO:0000256" key="1">
    <source>
        <dbReference type="ARBA" id="ARBA00022737"/>
    </source>
</evidence>
<name>A0A0D0CCP3_9AGAR</name>
<dbReference type="HOGENOM" id="CLU_000288_6_10_1"/>
<feature type="domain" description="Nephrocystin 3-like N-terminal" evidence="2">
    <location>
        <begin position="60"/>
        <end position="184"/>
    </location>
</feature>
<dbReference type="SUPFAM" id="SSF52540">
    <property type="entry name" value="P-loop containing nucleoside triphosphate hydrolases"/>
    <property type="match status" value="1"/>
</dbReference>
<sequence>MFNGSHNFAITGGTFNSAGGDVNIFFPEKERGLTTLYHHTSTSASFDAGARYPPPLCHPGTRQVILQDLKDWGSKAVGTNNPPIRWLYGPAGAGKSAIAQTFAQTCAENGSLLGSFFFWHSDPSRNDPQRLFTTLALQMAIAVPQLRAAVNAAVTNDPFVPTSSIEKQWDMLVVQPWLKAQLHQQLIHNGTPFPATSSNNEPITSGNGHHTVQVLDHAELSGTGTRIWIIDGLDECSDSHNQQYILSLLAQIVQKFRLPIQILVCSRPEPRIKECFAGLEYRNICQWMALNDTYQASKDIRLFLVDGFKKILVHHSHSMAHVPRPWPTSEQIEYLVEKSSGQFIYASTVLKYINGDGDVPADCLNVILGLQVVAHRGADSPYAELDALYLQILSTVRPRKQELLLQVLAAQLVYSGLPHLFIHFLGIPVGTLCATFSSVHALFQDPSPVASGFQFTHASFADFLLDQNRSLQFHIDKSLGHDLLAQGCLELYNDLQGFRNTYACEKWAYHYIHASGSDELMAKLDSFPVYAAITTAVRYNDREWKSNLAESLHMILQIGYKSQAST</sequence>
<keyword evidence="1" id="KW-0677">Repeat</keyword>
<evidence type="ECO:0000313" key="3">
    <source>
        <dbReference type="EMBL" id="KIK52688.1"/>
    </source>
</evidence>
<keyword evidence="4" id="KW-1185">Reference proteome</keyword>
<proteinExistence type="predicted"/>
<dbReference type="EMBL" id="KN834839">
    <property type="protein sequence ID" value="KIK52688.1"/>
    <property type="molecule type" value="Genomic_DNA"/>
</dbReference>
<dbReference type="AlphaFoldDB" id="A0A0D0CCP3"/>
<accession>A0A0D0CCP3</accession>
<dbReference type="Gene3D" id="3.40.50.300">
    <property type="entry name" value="P-loop containing nucleotide triphosphate hydrolases"/>
    <property type="match status" value="1"/>
</dbReference>
<evidence type="ECO:0000259" key="2">
    <source>
        <dbReference type="Pfam" id="PF24883"/>
    </source>
</evidence>
<reference evidence="3 4" key="1">
    <citation type="submission" date="2014-04" db="EMBL/GenBank/DDBJ databases">
        <title>Evolutionary Origins and Diversification of the Mycorrhizal Mutualists.</title>
        <authorList>
            <consortium name="DOE Joint Genome Institute"/>
            <consortium name="Mycorrhizal Genomics Consortium"/>
            <person name="Kohler A."/>
            <person name="Kuo A."/>
            <person name="Nagy L.G."/>
            <person name="Floudas D."/>
            <person name="Copeland A."/>
            <person name="Barry K.W."/>
            <person name="Cichocki N."/>
            <person name="Veneault-Fourrey C."/>
            <person name="LaButti K."/>
            <person name="Lindquist E.A."/>
            <person name="Lipzen A."/>
            <person name="Lundell T."/>
            <person name="Morin E."/>
            <person name="Murat C."/>
            <person name="Riley R."/>
            <person name="Ohm R."/>
            <person name="Sun H."/>
            <person name="Tunlid A."/>
            <person name="Henrissat B."/>
            <person name="Grigoriev I.V."/>
            <person name="Hibbett D.S."/>
            <person name="Martin F."/>
        </authorList>
    </citation>
    <scope>NUCLEOTIDE SEQUENCE [LARGE SCALE GENOMIC DNA]</scope>
    <source>
        <strain evidence="3 4">FD-317 M1</strain>
    </source>
</reference>